<protein>
    <recommendedName>
        <fullName evidence="2">histidine kinase</fullName>
        <ecNumber evidence="2">2.7.13.3</ecNumber>
    </recommendedName>
</protein>
<dbReference type="PANTHER" id="PTHR43304">
    <property type="entry name" value="PHYTOCHROME-LIKE PROTEIN CPH1"/>
    <property type="match status" value="1"/>
</dbReference>
<dbReference type="AlphaFoldDB" id="A0A1G7DEM7"/>
<keyword evidence="4" id="KW-0808">Transferase</keyword>
<keyword evidence="5 9" id="KW-0418">Kinase</keyword>
<keyword evidence="7" id="KW-1133">Transmembrane helix</keyword>
<keyword evidence="7" id="KW-0812">Transmembrane</keyword>
<comment type="catalytic activity">
    <reaction evidence="1">
        <text>ATP + protein L-histidine = ADP + protein N-phospho-L-histidine.</text>
        <dbReference type="EC" id="2.7.13.3"/>
    </reaction>
</comment>
<evidence type="ECO:0000256" key="4">
    <source>
        <dbReference type="ARBA" id="ARBA00022679"/>
    </source>
</evidence>
<evidence type="ECO:0000256" key="6">
    <source>
        <dbReference type="SAM" id="Coils"/>
    </source>
</evidence>
<feature type="domain" description="Histidine kinase" evidence="8">
    <location>
        <begin position="637"/>
        <end position="861"/>
    </location>
</feature>
<dbReference type="Pfam" id="PF08447">
    <property type="entry name" value="PAS_3"/>
    <property type="match status" value="1"/>
</dbReference>
<dbReference type="SMART" id="SM00387">
    <property type="entry name" value="HATPase_c"/>
    <property type="match status" value="1"/>
</dbReference>
<dbReference type="Pfam" id="PF02518">
    <property type="entry name" value="HATPase_c"/>
    <property type="match status" value="1"/>
</dbReference>
<dbReference type="InterPro" id="IPR052162">
    <property type="entry name" value="Sensor_kinase/Photoreceptor"/>
</dbReference>
<dbReference type="EC" id="2.7.13.3" evidence="2"/>
<keyword evidence="7" id="KW-0472">Membrane</keyword>
<evidence type="ECO:0000256" key="2">
    <source>
        <dbReference type="ARBA" id="ARBA00012438"/>
    </source>
</evidence>
<evidence type="ECO:0000256" key="5">
    <source>
        <dbReference type="ARBA" id="ARBA00022777"/>
    </source>
</evidence>
<proteinExistence type="predicted"/>
<dbReference type="EMBL" id="FNBD01000001">
    <property type="protein sequence ID" value="SDE49466.1"/>
    <property type="molecule type" value="Genomic_DNA"/>
</dbReference>
<name>A0A1G7DEM7_9FLAO</name>
<dbReference type="FunFam" id="3.30.565.10:FF:000006">
    <property type="entry name" value="Sensor histidine kinase WalK"/>
    <property type="match status" value="1"/>
</dbReference>
<dbReference type="SUPFAM" id="SSF47384">
    <property type="entry name" value="Homodimeric domain of signal transducing histidine kinase"/>
    <property type="match status" value="1"/>
</dbReference>
<dbReference type="SUPFAM" id="SSF55874">
    <property type="entry name" value="ATPase domain of HSP90 chaperone/DNA topoisomerase II/histidine kinase"/>
    <property type="match status" value="1"/>
</dbReference>
<dbReference type="PROSITE" id="PS50109">
    <property type="entry name" value="HIS_KIN"/>
    <property type="match status" value="1"/>
</dbReference>
<organism evidence="9 10">
    <name type="scientific">Cellulophaga baltica</name>
    <dbReference type="NCBI Taxonomy" id="76594"/>
    <lineage>
        <taxon>Bacteria</taxon>
        <taxon>Pseudomonadati</taxon>
        <taxon>Bacteroidota</taxon>
        <taxon>Flavobacteriia</taxon>
        <taxon>Flavobacteriales</taxon>
        <taxon>Flavobacteriaceae</taxon>
        <taxon>Cellulophaga</taxon>
    </lineage>
</organism>
<dbReference type="GO" id="GO:0000155">
    <property type="term" value="F:phosphorelay sensor kinase activity"/>
    <property type="evidence" value="ECO:0007669"/>
    <property type="project" value="InterPro"/>
</dbReference>
<reference evidence="10" key="1">
    <citation type="submission" date="2016-10" db="EMBL/GenBank/DDBJ databases">
        <authorList>
            <person name="Varghese N."/>
            <person name="Submissions S."/>
        </authorList>
    </citation>
    <scope>NUCLEOTIDE SEQUENCE [LARGE SCALE GENOMIC DNA]</scope>
    <source>
        <strain evidence="10">DSM 24729</strain>
    </source>
</reference>
<dbReference type="InterPro" id="IPR004358">
    <property type="entry name" value="Sig_transdc_His_kin-like_C"/>
</dbReference>
<sequence>MAKKLILSPKLYVVLLIIAAALLTFIGSISYKQISEFKQAANSVTHTLEVETEINNLFAIYSQMESAQLTNLLRKDTLVTSISFQKYIDESKGTFNRLNELVLDKPIQHTHLTRVGELQNNLVTALKAIAISPKVRLKYSANERNKLDEVSHIMAELNQRKNFMLIKEEKLLKERKEEFNSYAFLSPFMILVLGAFAMFVFVLSFIKINNERKSRSRAEAFLANVMAKTENIVNFYEPILNEDGEVIDFKLVYANERNKIDFGLDPEVIVGQPISKIFPFTVLNGEYDVLAQSFIDKKEGILSRQVLLNGKKIWLESLIRPLNDGLLVIAKNTTHEKESVAKLNTLNLELQEQYEEIKETDEFLQNVIRSTNNVISYFEPILDKEGTIIDFSILYTNEEIKNTTGQSPDELVQKKISEAYPFLMENGVFEFFVEAILTGKPVEFERDYIFNGVHMWFDTYAIKTGDGVCVTSKNISKQKQDEQKILEVNDQLKIQNAILRDAKTLAKIGSYRWDILSDDEDNSEISDNLYSLLDCEPQEFLPTHENYKKFIHPEDLAGYKKNLKEAIDKKKSVDFSYRIINKSRKIKHFRTTGHFQDNALIGVIQDISTQIKDALKLKEKNQELKRSNEELESFNRVASHDLQEPIRKIQMFISRIEDSDYENLSEKGKEFFTKISSSSERMRMLIKYLLSYSRINKTKSEFTSVSLVEIIDKVQEDLEARIKESGVEIIVDNLPTLNAVPFQMEQLFNNIISNAIKYGGKEDPKIIIDCKKLKRNEIPNNFIKKHKSYYRISIIDNGIGFEQEHADKIFELFQRLHQKTEYSGTGIGLAICKKIAQNHGGHILAESALGKGSTFCVFLPA</sequence>
<dbReference type="InterPro" id="IPR003594">
    <property type="entry name" value="HATPase_dom"/>
</dbReference>
<dbReference type="Pfam" id="PF00512">
    <property type="entry name" value="HisKA"/>
    <property type="match status" value="1"/>
</dbReference>
<dbReference type="PANTHER" id="PTHR43304:SF1">
    <property type="entry name" value="PAC DOMAIN-CONTAINING PROTEIN"/>
    <property type="match status" value="1"/>
</dbReference>
<dbReference type="Pfam" id="PF13426">
    <property type="entry name" value="PAS_9"/>
    <property type="match status" value="2"/>
</dbReference>
<dbReference type="InterPro" id="IPR035965">
    <property type="entry name" value="PAS-like_dom_sf"/>
</dbReference>
<dbReference type="InterPro" id="IPR036097">
    <property type="entry name" value="HisK_dim/P_sf"/>
</dbReference>
<dbReference type="CDD" id="cd00082">
    <property type="entry name" value="HisKA"/>
    <property type="match status" value="1"/>
</dbReference>
<dbReference type="Gene3D" id="3.30.565.10">
    <property type="entry name" value="Histidine kinase-like ATPase, C-terminal domain"/>
    <property type="match status" value="1"/>
</dbReference>
<dbReference type="InterPro" id="IPR000014">
    <property type="entry name" value="PAS"/>
</dbReference>
<evidence type="ECO:0000259" key="8">
    <source>
        <dbReference type="PROSITE" id="PS50109"/>
    </source>
</evidence>
<dbReference type="SMART" id="SM00388">
    <property type="entry name" value="HisKA"/>
    <property type="match status" value="1"/>
</dbReference>
<evidence type="ECO:0000313" key="9">
    <source>
        <dbReference type="EMBL" id="SDE49466.1"/>
    </source>
</evidence>
<evidence type="ECO:0000256" key="3">
    <source>
        <dbReference type="ARBA" id="ARBA00022553"/>
    </source>
</evidence>
<feature type="coiled-coil region" evidence="6">
    <location>
        <begin position="340"/>
        <end position="367"/>
    </location>
</feature>
<dbReference type="Gene3D" id="1.10.287.130">
    <property type="match status" value="1"/>
</dbReference>
<evidence type="ECO:0000256" key="1">
    <source>
        <dbReference type="ARBA" id="ARBA00000085"/>
    </source>
</evidence>
<feature type="transmembrane region" description="Helical" evidence="7">
    <location>
        <begin position="182"/>
        <end position="206"/>
    </location>
</feature>
<dbReference type="PRINTS" id="PR00344">
    <property type="entry name" value="BCTRLSENSOR"/>
</dbReference>
<dbReference type="CDD" id="cd00130">
    <property type="entry name" value="PAS"/>
    <property type="match status" value="2"/>
</dbReference>
<dbReference type="Proteomes" id="UP000182114">
    <property type="component" value="Unassembled WGS sequence"/>
</dbReference>
<accession>A0A1G7DEM7</accession>
<dbReference type="InterPro" id="IPR005467">
    <property type="entry name" value="His_kinase_dom"/>
</dbReference>
<dbReference type="InterPro" id="IPR003661">
    <property type="entry name" value="HisK_dim/P_dom"/>
</dbReference>
<keyword evidence="6" id="KW-0175">Coiled coil</keyword>
<dbReference type="Gene3D" id="3.30.450.20">
    <property type="entry name" value="PAS domain"/>
    <property type="match status" value="2"/>
</dbReference>
<dbReference type="InterPro" id="IPR036890">
    <property type="entry name" value="HATPase_C_sf"/>
</dbReference>
<dbReference type="eggNOG" id="COG4251">
    <property type="taxonomic scope" value="Bacteria"/>
</dbReference>
<dbReference type="InterPro" id="IPR013655">
    <property type="entry name" value="PAS_fold_3"/>
</dbReference>
<feature type="transmembrane region" description="Helical" evidence="7">
    <location>
        <begin position="12"/>
        <end position="31"/>
    </location>
</feature>
<dbReference type="RefSeq" id="WP_083332162.1">
    <property type="nucleotide sequence ID" value="NZ_FNBD01000001.1"/>
</dbReference>
<dbReference type="SUPFAM" id="SSF55785">
    <property type="entry name" value="PYP-like sensor domain (PAS domain)"/>
    <property type="match status" value="2"/>
</dbReference>
<evidence type="ECO:0000256" key="7">
    <source>
        <dbReference type="SAM" id="Phobius"/>
    </source>
</evidence>
<gene>
    <name evidence="9" type="ORF">SAMN04487992_101491</name>
</gene>
<keyword evidence="3" id="KW-0597">Phosphoprotein</keyword>
<keyword evidence="10" id="KW-1185">Reference proteome</keyword>
<evidence type="ECO:0000313" key="10">
    <source>
        <dbReference type="Proteomes" id="UP000182114"/>
    </source>
</evidence>